<dbReference type="PROSITE" id="PS00463">
    <property type="entry name" value="ZN2_CY6_FUNGAL_1"/>
    <property type="match status" value="1"/>
</dbReference>
<organism evidence="8 9">
    <name type="scientific">Fusarium oligoseptatum</name>
    <dbReference type="NCBI Taxonomy" id="2604345"/>
    <lineage>
        <taxon>Eukaryota</taxon>
        <taxon>Fungi</taxon>
        <taxon>Dikarya</taxon>
        <taxon>Ascomycota</taxon>
        <taxon>Pezizomycotina</taxon>
        <taxon>Sordariomycetes</taxon>
        <taxon>Hypocreomycetidae</taxon>
        <taxon>Hypocreales</taxon>
        <taxon>Nectriaceae</taxon>
        <taxon>Fusarium</taxon>
        <taxon>Fusarium solani species complex</taxon>
    </lineage>
</organism>
<accession>A0A428SY32</accession>
<dbReference type="PRINTS" id="PR00755">
    <property type="entry name" value="AFLATOXINBRP"/>
</dbReference>
<feature type="compositionally biased region" description="Acidic residues" evidence="6">
    <location>
        <begin position="23"/>
        <end position="39"/>
    </location>
</feature>
<dbReference type="SUPFAM" id="SSF57701">
    <property type="entry name" value="Zn2/Cys6 DNA-binding domain"/>
    <property type="match status" value="1"/>
</dbReference>
<feature type="domain" description="Zn(2)-C6 fungal-type" evidence="7">
    <location>
        <begin position="57"/>
        <end position="87"/>
    </location>
</feature>
<dbReference type="PANTHER" id="PTHR47338">
    <property type="entry name" value="ZN(II)2CYS6 TRANSCRIPTION FACTOR (EUROFUNG)-RELATED"/>
    <property type="match status" value="1"/>
</dbReference>
<dbReference type="InterPro" id="IPR036864">
    <property type="entry name" value="Zn2-C6_fun-type_DNA-bd_sf"/>
</dbReference>
<dbReference type="Gene3D" id="4.10.240.10">
    <property type="entry name" value="Zn(2)-C6 fungal-type DNA-binding domain"/>
    <property type="match status" value="1"/>
</dbReference>
<dbReference type="GO" id="GO:0008270">
    <property type="term" value="F:zinc ion binding"/>
    <property type="evidence" value="ECO:0007669"/>
    <property type="project" value="InterPro"/>
</dbReference>
<evidence type="ECO:0000256" key="2">
    <source>
        <dbReference type="ARBA" id="ARBA00022723"/>
    </source>
</evidence>
<keyword evidence="2" id="KW-0479">Metal-binding</keyword>
<evidence type="ECO:0000259" key="7">
    <source>
        <dbReference type="PROSITE" id="PS50048"/>
    </source>
</evidence>
<keyword evidence="3" id="KW-0805">Transcription regulation</keyword>
<evidence type="ECO:0000256" key="5">
    <source>
        <dbReference type="ARBA" id="ARBA00023242"/>
    </source>
</evidence>
<protein>
    <recommendedName>
        <fullName evidence="7">Zn(2)-C6 fungal-type domain-containing protein</fullName>
    </recommendedName>
</protein>
<keyword evidence="9" id="KW-1185">Reference proteome</keyword>
<evidence type="ECO:0000256" key="4">
    <source>
        <dbReference type="ARBA" id="ARBA00023163"/>
    </source>
</evidence>
<feature type="region of interest" description="Disordered" evidence="6">
    <location>
        <begin position="136"/>
        <end position="189"/>
    </location>
</feature>
<dbReference type="InterPro" id="IPR050815">
    <property type="entry name" value="TF_fung"/>
</dbReference>
<feature type="compositionally biased region" description="Polar residues" evidence="6">
    <location>
        <begin position="138"/>
        <end position="149"/>
    </location>
</feature>
<dbReference type="PANTHER" id="PTHR47338:SF28">
    <property type="entry name" value="C6 TRANSCRIPTION FACTOR"/>
    <property type="match status" value="1"/>
</dbReference>
<evidence type="ECO:0000256" key="6">
    <source>
        <dbReference type="SAM" id="MobiDB-lite"/>
    </source>
</evidence>
<feature type="region of interest" description="Disordered" evidence="6">
    <location>
        <begin position="1"/>
        <end position="51"/>
    </location>
</feature>
<dbReference type="AlphaFoldDB" id="A0A428SY32"/>
<keyword evidence="5" id="KW-0539">Nucleus</keyword>
<dbReference type="GO" id="GO:0000981">
    <property type="term" value="F:DNA-binding transcription factor activity, RNA polymerase II-specific"/>
    <property type="evidence" value="ECO:0007669"/>
    <property type="project" value="InterPro"/>
</dbReference>
<evidence type="ECO:0000256" key="1">
    <source>
        <dbReference type="ARBA" id="ARBA00004123"/>
    </source>
</evidence>
<dbReference type="InterPro" id="IPR001138">
    <property type="entry name" value="Zn2Cys6_DnaBD"/>
</dbReference>
<dbReference type="Proteomes" id="UP000287144">
    <property type="component" value="Unassembled WGS sequence"/>
</dbReference>
<evidence type="ECO:0000256" key="3">
    <source>
        <dbReference type="ARBA" id="ARBA00023015"/>
    </source>
</evidence>
<evidence type="ECO:0000313" key="8">
    <source>
        <dbReference type="EMBL" id="RSL94693.1"/>
    </source>
</evidence>
<dbReference type="CDD" id="cd00067">
    <property type="entry name" value="GAL4"/>
    <property type="match status" value="1"/>
</dbReference>
<evidence type="ECO:0000313" key="9">
    <source>
        <dbReference type="Proteomes" id="UP000287144"/>
    </source>
</evidence>
<name>A0A428SY32_9HYPO</name>
<comment type="subcellular location">
    <subcellularLocation>
        <location evidence="1">Nucleus</location>
    </subcellularLocation>
</comment>
<dbReference type="GO" id="GO:0005634">
    <property type="term" value="C:nucleus"/>
    <property type="evidence" value="ECO:0007669"/>
    <property type="project" value="UniProtKB-SubCell"/>
</dbReference>
<comment type="caution">
    <text evidence="8">The sequence shown here is derived from an EMBL/GenBank/DDBJ whole genome shotgun (WGS) entry which is preliminary data.</text>
</comment>
<gene>
    <name evidence="8" type="ORF">CEP52_012478</name>
</gene>
<keyword evidence="4" id="KW-0804">Transcription</keyword>
<dbReference type="PROSITE" id="PS50048">
    <property type="entry name" value="ZN2_CY6_FUNGAL_2"/>
    <property type="match status" value="1"/>
</dbReference>
<dbReference type="SMART" id="SM00066">
    <property type="entry name" value="GAL4"/>
    <property type="match status" value="1"/>
</dbReference>
<reference evidence="8 9" key="1">
    <citation type="submission" date="2017-06" db="EMBL/GenBank/DDBJ databases">
        <title>Comparative genomic analysis of Ambrosia Fusariam Clade fungi.</title>
        <authorList>
            <person name="Stajich J.E."/>
            <person name="Carrillo J."/>
            <person name="Kijimoto T."/>
            <person name="Eskalen A."/>
            <person name="O'Donnell K."/>
            <person name="Kasson M."/>
        </authorList>
    </citation>
    <scope>NUCLEOTIDE SEQUENCE [LARGE SCALE GENOMIC DNA]</scope>
    <source>
        <strain evidence="8 9">NRRL62579</strain>
    </source>
</reference>
<sequence length="214" mass="23244">MHNGVGKNSGDGSVENRPPTTEIDSDEANQFPSEDDDHGDQETLCRNGKRKRPISVSCELCKQRKVKCDRGQPSCGWCSRNGAVCEYKERKKPGLRAGYGRELEQRLDKLEEILRSHAEILQATLAANTNPALAASVRHSNPSLPSDQGTPRDGPHVFRPSEPVRTPQTDSALFGQKAPSSGFAPSTQSVDFGVARTPAVSDGFQNGNHVQLLP</sequence>
<proteinExistence type="predicted"/>
<dbReference type="Pfam" id="PF00172">
    <property type="entry name" value="Zn_clus"/>
    <property type="match status" value="1"/>
</dbReference>
<dbReference type="EMBL" id="NKCK01000163">
    <property type="protein sequence ID" value="RSL94693.1"/>
    <property type="molecule type" value="Genomic_DNA"/>
</dbReference>